<accession>A0A9N9PI18</accession>
<organism evidence="1 2">
    <name type="scientific">Racocetra fulgida</name>
    <dbReference type="NCBI Taxonomy" id="60492"/>
    <lineage>
        <taxon>Eukaryota</taxon>
        <taxon>Fungi</taxon>
        <taxon>Fungi incertae sedis</taxon>
        <taxon>Mucoromycota</taxon>
        <taxon>Glomeromycotina</taxon>
        <taxon>Glomeromycetes</taxon>
        <taxon>Diversisporales</taxon>
        <taxon>Gigasporaceae</taxon>
        <taxon>Racocetra</taxon>
    </lineage>
</organism>
<dbReference type="Proteomes" id="UP000789396">
    <property type="component" value="Unassembled WGS sequence"/>
</dbReference>
<name>A0A9N9PI18_9GLOM</name>
<evidence type="ECO:0000313" key="1">
    <source>
        <dbReference type="EMBL" id="CAG8822240.1"/>
    </source>
</evidence>
<gene>
    <name evidence="1" type="ORF">RFULGI_LOCUS19751</name>
</gene>
<comment type="caution">
    <text evidence="1">The sequence shown here is derived from an EMBL/GenBank/DDBJ whole genome shotgun (WGS) entry which is preliminary data.</text>
</comment>
<feature type="non-terminal residue" evidence="1">
    <location>
        <position position="1"/>
    </location>
</feature>
<evidence type="ECO:0000313" key="2">
    <source>
        <dbReference type="Proteomes" id="UP000789396"/>
    </source>
</evidence>
<sequence>PENETFTIEISNDKKYELLEHVVKEPIPVIRCASVKDGNSWKDPLSKI</sequence>
<dbReference type="EMBL" id="CAJVPZ010101799">
    <property type="protein sequence ID" value="CAG8822240.1"/>
    <property type="molecule type" value="Genomic_DNA"/>
</dbReference>
<feature type="non-terminal residue" evidence="1">
    <location>
        <position position="48"/>
    </location>
</feature>
<protein>
    <submittedName>
        <fullName evidence="1">15622_t:CDS:1</fullName>
    </submittedName>
</protein>
<dbReference type="AlphaFoldDB" id="A0A9N9PI18"/>
<reference evidence="1" key="1">
    <citation type="submission" date="2021-06" db="EMBL/GenBank/DDBJ databases">
        <authorList>
            <person name="Kallberg Y."/>
            <person name="Tangrot J."/>
            <person name="Rosling A."/>
        </authorList>
    </citation>
    <scope>NUCLEOTIDE SEQUENCE</scope>
    <source>
        <strain evidence="1">IN212</strain>
    </source>
</reference>
<keyword evidence="2" id="KW-1185">Reference proteome</keyword>
<proteinExistence type="predicted"/>